<dbReference type="EMBL" id="JBEDUW010000004">
    <property type="protein sequence ID" value="KAK9934232.1"/>
    <property type="molecule type" value="Genomic_DNA"/>
</dbReference>
<dbReference type="Proteomes" id="UP001457282">
    <property type="component" value="Unassembled WGS sequence"/>
</dbReference>
<dbReference type="PANTHER" id="PTHR31901:SF33">
    <property type="entry name" value="INDOLE-3-ACETIC ACID-AMIDO SYNTHETASE GH3.17"/>
    <property type="match status" value="1"/>
</dbReference>
<protein>
    <submittedName>
        <fullName evidence="1">Uncharacterized protein</fullName>
    </submittedName>
</protein>
<sequence>MIPSYDPHDSEYGLKLLEDLTTNAYEVQQKKVPVVNYEDVKPYIERIANGEPSEIISAQQITELLTSSGTSGGQPKMMPSTVEDLERKTFFYNLLVPVMNKYVDGLDQGKGMYLLFIKPEISTPFWFGGKACANQLLQEQ</sequence>
<dbReference type="InterPro" id="IPR004993">
    <property type="entry name" value="GH3"/>
</dbReference>
<organism evidence="1 2">
    <name type="scientific">Rubus argutus</name>
    <name type="common">Southern blackberry</name>
    <dbReference type="NCBI Taxonomy" id="59490"/>
    <lineage>
        <taxon>Eukaryota</taxon>
        <taxon>Viridiplantae</taxon>
        <taxon>Streptophyta</taxon>
        <taxon>Embryophyta</taxon>
        <taxon>Tracheophyta</taxon>
        <taxon>Spermatophyta</taxon>
        <taxon>Magnoliopsida</taxon>
        <taxon>eudicotyledons</taxon>
        <taxon>Gunneridae</taxon>
        <taxon>Pentapetalae</taxon>
        <taxon>rosids</taxon>
        <taxon>fabids</taxon>
        <taxon>Rosales</taxon>
        <taxon>Rosaceae</taxon>
        <taxon>Rosoideae</taxon>
        <taxon>Rosoideae incertae sedis</taxon>
        <taxon>Rubus</taxon>
    </lineage>
</organism>
<dbReference type="GO" id="GO:0005737">
    <property type="term" value="C:cytoplasm"/>
    <property type="evidence" value="ECO:0007669"/>
    <property type="project" value="TreeGrafter"/>
</dbReference>
<dbReference type="PANTHER" id="PTHR31901">
    <property type="entry name" value="GH3 DOMAIN-CONTAINING PROTEIN"/>
    <property type="match status" value="1"/>
</dbReference>
<evidence type="ECO:0000313" key="1">
    <source>
        <dbReference type="EMBL" id="KAK9934232.1"/>
    </source>
</evidence>
<name>A0AAW1XET6_RUBAR</name>
<evidence type="ECO:0000313" key="2">
    <source>
        <dbReference type="Proteomes" id="UP001457282"/>
    </source>
</evidence>
<dbReference type="Pfam" id="PF03321">
    <property type="entry name" value="GH3"/>
    <property type="match status" value="1"/>
</dbReference>
<proteinExistence type="predicted"/>
<reference evidence="1 2" key="1">
    <citation type="journal article" date="2023" name="G3 (Bethesda)">
        <title>A chromosome-length genome assembly and annotation of blackberry (Rubus argutus, cv. 'Hillquist').</title>
        <authorList>
            <person name="Bruna T."/>
            <person name="Aryal R."/>
            <person name="Dudchenko O."/>
            <person name="Sargent D.J."/>
            <person name="Mead D."/>
            <person name="Buti M."/>
            <person name="Cavallini A."/>
            <person name="Hytonen T."/>
            <person name="Andres J."/>
            <person name="Pham M."/>
            <person name="Weisz D."/>
            <person name="Mascagni F."/>
            <person name="Usai G."/>
            <person name="Natali L."/>
            <person name="Bassil N."/>
            <person name="Fernandez G.E."/>
            <person name="Lomsadze A."/>
            <person name="Armour M."/>
            <person name="Olukolu B."/>
            <person name="Poorten T."/>
            <person name="Britton C."/>
            <person name="Davik J."/>
            <person name="Ashrafi H."/>
            <person name="Aiden E.L."/>
            <person name="Borodovsky M."/>
            <person name="Worthington M."/>
        </authorList>
    </citation>
    <scope>NUCLEOTIDE SEQUENCE [LARGE SCALE GENOMIC DNA]</scope>
    <source>
        <strain evidence="1">PI 553951</strain>
    </source>
</reference>
<comment type="caution">
    <text evidence="1">The sequence shown here is derived from an EMBL/GenBank/DDBJ whole genome shotgun (WGS) entry which is preliminary data.</text>
</comment>
<accession>A0AAW1XET6</accession>
<dbReference type="GO" id="GO:0016881">
    <property type="term" value="F:acid-amino acid ligase activity"/>
    <property type="evidence" value="ECO:0007669"/>
    <property type="project" value="TreeGrafter"/>
</dbReference>
<keyword evidence="2" id="KW-1185">Reference proteome</keyword>
<dbReference type="AlphaFoldDB" id="A0AAW1XET6"/>
<gene>
    <name evidence="1" type="ORF">M0R45_021384</name>
</gene>